<name>A0ABW6BE86_9SPHI</name>
<proteinExistence type="predicted"/>
<dbReference type="Proteomes" id="UP001597525">
    <property type="component" value="Unassembled WGS sequence"/>
</dbReference>
<dbReference type="EMBL" id="JBHUPB010000004">
    <property type="protein sequence ID" value="MFD2967025.1"/>
    <property type="molecule type" value="Genomic_DNA"/>
</dbReference>
<dbReference type="RefSeq" id="WP_320182721.1">
    <property type="nucleotide sequence ID" value="NZ_CP138332.1"/>
</dbReference>
<feature type="transmembrane region" description="Helical" evidence="1">
    <location>
        <begin position="42"/>
        <end position="67"/>
    </location>
</feature>
<evidence type="ECO:0000313" key="3">
    <source>
        <dbReference type="Proteomes" id="UP001597525"/>
    </source>
</evidence>
<comment type="caution">
    <text evidence="2">The sequence shown here is derived from an EMBL/GenBank/DDBJ whole genome shotgun (WGS) entry which is preliminary data.</text>
</comment>
<gene>
    <name evidence="2" type="ORF">ACFS7Y_06490</name>
</gene>
<sequence>MKKIEAEKLVLAGTIYSSAYILILMALYYMPFKIELSNFFQMISSMFVELLTIPTMVFLAAALLFGIYKLVRKRFNTRIYIITALSLLSVLLIILTWE</sequence>
<keyword evidence="1" id="KW-0812">Transmembrane</keyword>
<protein>
    <submittedName>
        <fullName evidence="2">Uncharacterized protein</fullName>
    </submittedName>
</protein>
<reference evidence="3" key="1">
    <citation type="journal article" date="2019" name="Int. J. Syst. Evol. Microbiol.">
        <title>The Global Catalogue of Microorganisms (GCM) 10K type strain sequencing project: providing services to taxonomists for standard genome sequencing and annotation.</title>
        <authorList>
            <consortium name="The Broad Institute Genomics Platform"/>
            <consortium name="The Broad Institute Genome Sequencing Center for Infectious Disease"/>
            <person name="Wu L."/>
            <person name="Ma J."/>
        </authorList>
    </citation>
    <scope>NUCLEOTIDE SEQUENCE [LARGE SCALE GENOMIC DNA]</scope>
    <source>
        <strain evidence="3">KCTC 22814</strain>
    </source>
</reference>
<accession>A0ABW6BE86</accession>
<keyword evidence="1" id="KW-0472">Membrane</keyword>
<feature type="transmembrane region" description="Helical" evidence="1">
    <location>
        <begin position="9"/>
        <end position="30"/>
    </location>
</feature>
<keyword evidence="3" id="KW-1185">Reference proteome</keyword>
<evidence type="ECO:0000256" key="1">
    <source>
        <dbReference type="SAM" id="Phobius"/>
    </source>
</evidence>
<feature type="transmembrane region" description="Helical" evidence="1">
    <location>
        <begin position="79"/>
        <end position="97"/>
    </location>
</feature>
<keyword evidence="1" id="KW-1133">Transmembrane helix</keyword>
<evidence type="ECO:0000313" key="2">
    <source>
        <dbReference type="EMBL" id="MFD2967025.1"/>
    </source>
</evidence>
<organism evidence="2 3">
    <name type="scientific">Sphingobacterium bambusae</name>
    <dbReference type="NCBI Taxonomy" id="662858"/>
    <lineage>
        <taxon>Bacteria</taxon>
        <taxon>Pseudomonadati</taxon>
        <taxon>Bacteroidota</taxon>
        <taxon>Sphingobacteriia</taxon>
        <taxon>Sphingobacteriales</taxon>
        <taxon>Sphingobacteriaceae</taxon>
        <taxon>Sphingobacterium</taxon>
    </lineage>
</organism>